<evidence type="ECO:0000313" key="3">
    <source>
        <dbReference type="EMBL" id="CAG5113097.1"/>
    </source>
</evidence>
<protein>
    <submittedName>
        <fullName evidence="3">Oidioi.mRNA.OKI2018_I69.chr2.g7240.t1.cds</fullName>
    </submittedName>
</protein>
<evidence type="ECO:0000256" key="2">
    <source>
        <dbReference type="SAM" id="MobiDB-lite"/>
    </source>
</evidence>
<gene>
    <name evidence="3" type="ORF">OKIOD_LOCUS16005</name>
</gene>
<sequence length="273" mass="31428">MGENSSTISESFLGSYRDLTIIGGETEKKRHFRSSKYAEISKVNDHEKYIADLTNRVESQEITINQLEQKINDAELSVEDMRLRSPAPNQPVPPRTYSESSVTSTRSESTNEELLREHSLKLQVKTQTMREIGGAGHYSGDDRDLGNGGRRNDMSDEGIKKIFEIMSLGQTEVNFKTYWNKNYNVSAFGYTLKINSYWEGVDGDCEFYHFWLKHQVMPIRFKVTAEQIHEATGRVYDKQELESAIDGKCHKVQLKEVRGHFVRWNVTLLPLYS</sequence>
<accession>A0ABN7TAA0</accession>
<evidence type="ECO:0000256" key="1">
    <source>
        <dbReference type="SAM" id="Coils"/>
    </source>
</evidence>
<name>A0ABN7TAA0_OIKDI</name>
<feature type="region of interest" description="Disordered" evidence="2">
    <location>
        <begin position="84"/>
        <end position="116"/>
    </location>
</feature>
<keyword evidence="4" id="KW-1185">Reference proteome</keyword>
<reference evidence="3 4" key="1">
    <citation type="submission" date="2021-04" db="EMBL/GenBank/DDBJ databases">
        <authorList>
            <person name="Bliznina A."/>
        </authorList>
    </citation>
    <scope>NUCLEOTIDE SEQUENCE [LARGE SCALE GENOMIC DNA]</scope>
</reference>
<proteinExistence type="predicted"/>
<evidence type="ECO:0000313" key="4">
    <source>
        <dbReference type="Proteomes" id="UP001158576"/>
    </source>
</evidence>
<feature type="region of interest" description="Disordered" evidence="2">
    <location>
        <begin position="131"/>
        <end position="152"/>
    </location>
</feature>
<feature type="coiled-coil region" evidence="1">
    <location>
        <begin position="50"/>
        <end position="84"/>
    </location>
</feature>
<feature type="compositionally biased region" description="Low complexity" evidence="2">
    <location>
        <begin position="96"/>
        <end position="108"/>
    </location>
</feature>
<feature type="compositionally biased region" description="Basic and acidic residues" evidence="2">
    <location>
        <begin position="139"/>
        <end position="152"/>
    </location>
</feature>
<dbReference type="EMBL" id="OU015567">
    <property type="protein sequence ID" value="CAG5113097.1"/>
    <property type="molecule type" value="Genomic_DNA"/>
</dbReference>
<keyword evidence="1" id="KW-0175">Coiled coil</keyword>
<dbReference type="Proteomes" id="UP001158576">
    <property type="component" value="Chromosome 2"/>
</dbReference>
<organism evidence="3 4">
    <name type="scientific">Oikopleura dioica</name>
    <name type="common">Tunicate</name>
    <dbReference type="NCBI Taxonomy" id="34765"/>
    <lineage>
        <taxon>Eukaryota</taxon>
        <taxon>Metazoa</taxon>
        <taxon>Chordata</taxon>
        <taxon>Tunicata</taxon>
        <taxon>Appendicularia</taxon>
        <taxon>Copelata</taxon>
        <taxon>Oikopleuridae</taxon>
        <taxon>Oikopleura</taxon>
    </lineage>
</organism>